<comment type="caution">
    <text evidence="3">The sequence shown here is derived from an EMBL/GenBank/DDBJ whole genome shotgun (WGS) entry which is preliminary data.</text>
</comment>
<comment type="similarity">
    <text evidence="1">Belongs to the STXBP/unc-18/SEC1 family.</text>
</comment>
<proteinExistence type="inferred from homology"/>
<keyword evidence="4" id="KW-1185">Reference proteome</keyword>
<dbReference type="GO" id="GO:0016192">
    <property type="term" value="P:vesicle-mediated transport"/>
    <property type="evidence" value="ECO:0007669"/>
    <property type="project" value="InterPro"/>
</dbReference>
<gene>
    <name evidence="3" type="primary">Vps33a</name>
    <name evidence="3" type="ORF">Anas_12652</name>
</gene>
<dbReference type="InterPro" id="IPR001619">
    <property type="entry name" value="Sec1-like"/>
</dbReference>
<evidence type="ECO:0000313" key="3">
    <source>
        <dbReference type="EMBL" id="KAB7498873.1"/>
    </source>
</evidence>
<organism evidence="3 4">
    <name type="scientific">Armadillidium nasatum</name>
    <dbReference type="NCBI Taxonomy" id="96803"/>
    <lineage>
        <taxon>Eukaryota</taxon>
        <taxon>Metazoa</taxon>
        <taxon>Ecdysozoa</taxon>
        <taxon>Arthropoda</taxon>
        <taxon>Crustacea</taxon>
        <taxon>Multicrustacea</taxon>
        <taxon>Malacostraca</taxon>
        <taxon>Eumalacostraca</taxon>
        <taxon>Peracarida</taxon>
        <taxon>Isopoda</taxon>
        <taxon>Oniscidea</taxon>
        <taxon>Crinocheta</taxon>
        <taxon>Armadillidiidae</taxon>
        <taxon>Armadillidium</taxon>
    </lineage>
</organism>
<dbReference type="EMBL" id="SEYY01018906">
    <property type="protein sequence ID" value="KAB7498873.1"/>
    <property type="molecule type" value="Genomic_DNA"/>
</dbReference>
<dbReference type="SUPFAM" id="SSF56815">
    <property type="entry name" value="Sec1/munc18-like (SM) proteins"/>
    <property type="match status" value="1"/>
</dbReference>
<dbReference type="Gene3D" id="3.40.50.2060">
    <property type="match status" value="1"/>
</dbReference>
<feature type="region of interest" description="Disordered" evidence="2">
    <location>
        <begin position="260"/>
        <end position="280"/>
    </location>
</feature>
<dbReference type="Pfam" id="PF00995">
    <property type="entry name" value="Sec1"/>
    <property type="match status" value="1"/>
</dbReference>
<dbReference type="Gene3D" id="1.25.40.850">
    <property type="match status" value="1"/>
</dbReference>
<dbReference type="InterPro" id="IPR043127">
    <property type="entry name" value="Sec-1-like_dom3a"/>
</dbReference>
<name>A0A5N5SXC8_9CRUS</name>
<reference evidence="3 4" key="1">
    <citation type="journal article" date="2019" name="PLoS Biol.">
        <title>Sex chromosomes control vertical transmission of feminizing Wolbachia symbionts in an isopod.</title>
        <authorList>
            <person name="Becking T."/>
            <person name="Chebbi M.A."/>
            <person name="Giraud I."/>
            <person name="Moumen B."/>
            <person name="Laverre T."/>
            <person name="Caubet Y."/>
            <person name="Peccoud J."/>
            <person name="Gilbert C."/>
            <person name="Cordaux R."/>
        </authorList>
    </citation>
    <scope>NUCLEOTIDE SEQUENCE [LARGE SCALE GENOMIC DNA]</scope>
    <source>
        <strain evidence="3">ANa2</strain>
        <tissue evidence="3">Whole body excluding digestive tract and cuticle</tissue>
    </source>
</reference>
<sequence length="563" mass="63949">MKNKIDFSFIREASRNELIKLLSSIPGPKAIVWDKQLVGTFGLIGDFTFLRNYEVVKMFYISRENLPSNNIPNIIFLTVPTRNHMDYINNQLRMEEVHSGGNKKDFYLWCVPRVSLLCEERLKQHGVYGAFMSIQELPIYMYKLENDVAMLNLSSCFRDLHMNKDSSDLFFIARALMNIQGIFGLIPNVYGKGSAAKGVFDLMVGMRRELGGNEPQLILIDRAVDLITPLATQLTYEGLIDQFFGINNCTVKLPSEKFTSMNSRGGSDSPPNDSSSFDFNEMKSIPLTSADTLFADIRDFNFSAVGPRLSSEAREVSSQYEKRHTANTVSDLKQFVQKLPKMQVARQSLSTQTTIAELVQDKIINSDFRPTLHAEQELLKGSETDKVNSFIEECIYQKEPLIKVLRLICLQSIINCGLKQRVFEFYKREIINTYGFEHMLTLENLEKAGLFTVQQGKSTYATIRKTLRLTVDDVNESKPTDVSYVHSGYAPLSVRLVEFLQWPGWRAITDVLTVLPGPTISETQQLPPALKQRRGPEYVILTTKIINGNSFIESLMENLEPLS</sequence>
<dbReference type="Gene3D" id="3.90.830.10">
    <property type="entry name" value="Syntaxin Binding Protein 1, Chain A, domain 2"/>
    <property type="match status" value="1"/>
</dbReference>
<protein>
    <submittedName>
        <fullName evidence="3">Vacuolar protein sorting-associated protein 33A</fullName>
    </submittedName>
</protein>
<dbReference type="InterPro" id="IPR043155">
    <property type="entry name" value="VPS33_dom3b"/>
</dbReference>
<dbReference type="Proteomes" id="UP000326759">
    <property type="component" value="Unassembled WGS sequence"/>
</dbReference>
<accession>A0A5N5SXC8</accession>
<dbReference type="InterPro" id="IPR043154">
    <property type="entry name" value="Sec-1-like_dom1"/>
</dbReference>
<evidence type="ECO:0000256" key="2">
    <source>
        <dbReference type="SAM" id="MobiDB-lite"/>
    </source>
</evidence>
<dbReference type="Gene3D" id="3.40.50.1910">
    <property type="match status" value="1"/>
</dbReference>
<dbReference type="OrthoDB" id="6354752at2759"/>
<feature type="compositionally biased region" description="Low complexity" evidence="2">
    <location>
        <begin position="267"/>
        <end position="279"/>
    </location>
</feature>
<evidence type="ECO:0000256" key="1">
    <source>
        <dbReference type="ARBA" id="ARBA00009884"/>
    </source>
</evidence>
<dbReference type="AlphaFoldDB" id="A0A5N5SXC8"/>
<dbReference type="InterPro" id="IPR036045">
    <property type="entry name" value="Sec1-like_sf"/>
</dbReference>
<dbReference type="PANTHER" id="PTHR11679">
    <property type="entry name" value="VESICLE PROTEIN SORTING-ASSOCIATED"/>
    <property type="match status" value="1"/>
</dbReference>
<evidence type="ECO:0000313" key="4">
    <source>
        <dbReference type="Proteomes" id="UP000326759"/>
    </source>
</evidence>
<dbReference type="InterPro" id="IPR027482">
    <property type="entry name" value="Sec1-like_dom2"/>
</dbReference>